<feature type="transmembrane region" description="Helical" evidence="6">
    <location>
        <begin position="262"/>
        <end position="282"/>
    </location>
</feature>
<dbReference type="Proteomes" id="UP000800200">
    <property type="component" value="Unassembled WGS sequence"/>
</dbReference>
<feature type="transmembrane region" description="Helical" evidence="6">
    <location>
        <begin position="120"/>
        <end position="142"/>
    </location>
</feature>
<dbReference type="InterPro" id="IPR011701">
    <property type="entry name" value="MFS"/>
</dbReference>
<evidence type="ECO:0000256" key="1">
    <source>
        <dbReference type="ARBA" id="ARBA00004141"/>
    </source>
</evidence>
<comment type="subcellular location">
    <subcellularLocation>
        <location evidence="1">Membrane</location>
        <topology evidence="1">Multi-pass membrane protein</topology>
    </subcellularLocation>
</comment>
<evidence type="ECO:0000256" key="5">
    <source>
        <dbReference type="ARBA" id="ARBA00023136"/>
    </source>
</evidence>
<evidence type="ECO:0000256" key="4">
    <source>
        <dbReference type="ARBA" id="ARBA00022989"/>
    </source>
</evidence>
<dbReference type="EMBL" id="ML994610">
    <property type="protein sequence ID" value="KAF2194917.1"/>
    <property type="molecule type" value="Genomic_DNA"/>
</dbReference>
<dbReference type="GO" id="GO:0022857">
    <property type="term" value="F:transmembrane transporter activity"/>
    <property type="evidence" value="ECO:0007669"/>
    <property type="project" value="InterPro"/>
</dbReference>
<keyword evidence="5 6" id="KW-0472">Membrane</keyword>
<evidence type="ECO:0000256" key="6">
    <source>
        <dbReference type="SAM" id="Phobius"/>
    </source>
</evidence>
<keyword evidence="3 6" id="KW-0812">Transmembrane</keyword>
<evidence type="ECO:0000313" key="7">
    <source>
        <dbReference type="EMBL" id="KAF2194917.1"/>
    </source>
</evidence>
<feature type="transmembrane region" description="Helical" evidence="6">
    <location>
        <begin position="355"/>
        <end position="376"/>
    </location>
</feature>
<keyword evidence="2" id="KW-0813">Transport</keyword>
<evidence type="ECO:0000256" key="3">
    <source>
        <dbReference type="ARBA" id="ARBA00022692"/>
    </source>
</evidence>
<dbReference type="InterPro" id="IPR036259">
    <property type="entry name" value="MFS_trans_sf"/>
</dbReference>
<dbReference type="PANTHER" id="PTHR43791:SF38">
    <property type="entry name" value="MAJOR FACILITATOR SUPERFAMILY (MFS) PROFILE DOMAIN-CONTAINING PROTEIN"/>
    <property type="match status" value="1"/>
</dbReference>
<keyword evidence="4 6" id="KW-1133">Transmembrane helix</keyword>
<feature type="transmembrane region" description="Helical" evidence="6">
    <location>
        <begin position="86"/>
        <end position="108"/>
    </location>
</feature>
<reference evidence="7" key="1">
    <citation type="journal article" date="2020" name="Stud. Mycol.">
        <title>101 Dothideomycetes genomes: a test case for predicting lifestyles and emergence of pathogens.</title>
        <authorList>
            <person name="Haridas S."/>
            <person name="Albert R."/>
            <person name="Binder M."/>
            <person name="Bloem J."/>
            <person name="Labutti K."/>
            <person name="Salamov A."/>
            <person name="Andreopoulos B."/>
            <person name="Baker S."/>
            <person name="Barry K."/>
            <person name="Bills G."/>
            <person name="Bluhm B."/>
            <person name="Cannon C."/>
            <person name="Castanera R."/>
            <person name="Culley D."/>
            <person name="Daum C."/>
            <person name="Ezra D."/>
            <person name="Gonzalez J."/>
            <person name="Henrissat B."/>
            <person name="Kuo A."/>
            <person name="Liang C."/>
            <person name="Lipzen A."/>
            <person name="Lutzoni F."/>
            <person name="Magnuson J."/>
            <person name="Mondo S."/>
            <person name="Nolan M."/>
            <person name="Ohm R."/>
            <person name="Pangilinan J."/>
            <person name="Park H.-J."/>
            <person name="Ramirez L."/>
            <person name="Alfaro M."/>
            <person name="Sun H."/>
            <person name="Tritt A."/>
            <person name="Yoshinaga Y."/>
            <person name="Zwiers L.-H."/>
            <person name="Turgeon B."/>
            <person name="Goodwin S."/>
            <person name="Spatafora J."/>
            <person name="Crous P."/>
            <person name="Grigoriev I."/>
        </authorList>
    </citation>
    <scope>NUCLEOTIDE SEQUENCE</scope>
    <source>
        <strain evidence="7">CBS 207.26</strain>
    </source>
</reference>
<evidence type="ECO:0000313" key="8">
    <source>
        <dbReference type="Proteomes" id="UP000800200"/>
    </source>
</evidence>
<proteinExistence type="predicted"/>
<organism evidence="7 8">
    <name type="scientific">Zopfia rhizophila CBS 207.26</name>
    <dbReference type="NCBI Taxonomy" id="1314779"/>
    <lineage>
        <taxon>Eukaryota</taxon>
        <taxon>Fungi</taxon>
        <taxon>Dikarya</taxon>
        <taxon>Ascomycota</taxon>
        <taxon>Pezizomycotina</taxon>
        <taxon>Dothideomycetes</taxon>
        <taxon>Dothideomycetes incertae sedis</taxon>
        <taxon>Zopfiaceae</taxon>
        <taxon>Zopfia</taxon>
    </lineage>
</organism>
<gene>
    <name evidence="7" type="ORF">K469DRAFT_756773</name>
</gene>
<protein>
    <submittedName>
        <fullName evidence="7">Putative vitamin H transporter</fullName>
    </submittedName>
</protein>
<dbReference type="SUPFAM" id="SSF103473">
    <property type="entry name" value="MFS general substrate transporter"/>
    <property type="match status" value="1"/>
</dbReference>
<dbReference type="GO" id="GO:0016020">
    <property type="term" value="C:membrane"/>
    <property type="evidence" value="ECO:0007669"/>
    <property type="project" value="UniProtKB-SubCell"/>
</dbReference>
<keyword evidence="8" id="KW-1185">Reference proteome</keyword>
<evidence type="ECO:0000256" key="2">
    <source>
        <dbReference type="ARBA" id="ARBA00022448"/>
    </source>
</evidence>
<name>A0A6A6ERZ5_9PEZI</name>
<dbReference type="OrthoDB" id="2962993at2759"/>
<feature type="transmembrane region" description="Helical" evidence="6">
    <location>
        <begin position="233"/>
        <end position="253"/>
    </location>
</feature>
<dbReference type="Pfam" id="PF07690">
    <property type="entry name" value="MFS_1"/>
    <property type="match status" value="1"/>
</dbReference>
<dbReference type="AlphaFoldDB" id="A0A6A6ERZ5"/>
<sequence length="384" mass="42777">MDHKKDVEKAVFVEKTDEEERQVRKVDMFPMPTIWVPYLYSYMDRTNIGNAKVAGMNGDIGPSSTHYFLAVVVFQIGYLNAESKRFIVFLSARILSGTFGGIVAGAITDVLDRAHDVAGWGWPSIVEGAATVGAAFIARFFLLDYPATTKSLTLRRRELTVARLQANGITSSGEHGELSEVPHWNAFMHSISNWRLWLLCACYMTIISCYSLGYVNPTWPKDWGTQERRRSKYMTVSLYVVAFAITFPTCILADRLHTYRPIMAAIVLALGSLFCTLSAGIYAYVLCYVFLCFINSAIWTANPLALSYASVPMGPLHQEARAISLALINGMRNLAPIYGSYLFQDRNAPKLLVGLGTYAGLLIFGAAVYTAVFVLFRRPFKART</sequence>
<dbReference type="PANTHER" id="PTHR43791">
    <property type="entry name" value="PERMEASE-RELATED"/>
    <property type="match status" value="1"/>
</dbReference>
<feature type="transmembrane region" description="Helical" evidence="6">
    <location>
        <begin position="196"/>
        <end position="213"/>
    </location>
</feature>
<dbReference type="Gene3D" id="1.20.1250.20">
    <property type="entry name" value="MFS general substrate transporter like domains"/>
    <property type="match status" value="1"/>
</dbReference>
<accession>A0A6A6ERZ5</accession>